<dbReference type="InterPro" id="IPR000849">
    <property type="entry name" value="Sugar_P_transporter"/>
</dbReference>
<dbReference type="Proteomes" id="UP001241110">
    <property type="component" value="Unassembled WGS sequence"/>
</dbReference>
<dbReference type="PIRSF" id="PIRSF002808">
    <property type="entry name" value="Hexose_phosphate_transp"/>
    <property type="match status" value="1"/>
</dbReference>
<keyword evidence="5 6" id="KW-0472">Membrane</keyword>
<proteinExistence type="predicted"/>
<evidence type="ECO:0000256" key="5">
    <source>
        <dbReference type="ARBA" id="ARBA00023136"/>
    </source>
</evidence>
<feature type="transmembrane region" description="Helical" evidence="6">
    <location>
        <begin position="383"/>
        <end position="402"/>
    </location>
</feature>
<dbReference type="AlphaFoldDB" id="A0AAE3QRY0"/>
<dbReference type="InterPro" id="IPR020846">
    <property type="entry name" value="MFS_dom"/>
</dbReference>
<name>A0AAE3QRY0_9BACT</name>
<reference evidence="8" key="1">
    <citation type="submission" date="2023-05" db="EMBL/GenBank/DDBJ databases">
        <authorList>
            <person name="Zhang X."/>
        </authorList>
    </citation>
    <scope>NUCLEOTIDE SEQUENCE</scope>
    <source>
        <strain evidence="8">YF14B1</strain>
    </source>
</reference>
<dbReference type="EMBL" id="JASJOS010000012">
    <property type="protein sequence ID" value="MDJ1483831.1"/>
    <property type="molecule type" value="Genomic_DNA"/>
</dbReference>
<feature type="transmembrane region" description="Helical" evidence="6">
    <location>
        <begin position="161"/>
        <end position="181"/>
    </location>
</feature>
<evidence type="ECO:0000256" key="2">
    <source>
        <dbReference type="ARBA" id="ARBA00022475"/>
    </source>
</evidence>
<dbReference type="InterPro" id="IPR036259">
    <property type="entry name" value="MFS_trans_sf"/>
</dbReference>
<keyword evidence="4 6" id="KW-1133">Transmembrane helix</keyword>
<keyword evidence="3 6" id="KW-0812">Transmembrane</keyword>
<dbReference type="InterPro" id="IPR011701">
    <property type="entry name" value="MFS"/>
</dbReference>
<dbReference type="SUPFAM" id="SSF103473">
    <property type="entry name" value="MFS general substrate transporter"/>
    <property type="match status" value="1"/>
</dbReference>
<keyword evidence="2" id="KW-1003">Cell membrane</keyword>
<comment type="caution">
    <text evidence="8">The sequence shown here is derived from an EMBL/GenBank/DDBJ whole genome shotgun (WGS) entry which is preliminary data.</text>
</comment>
<evidence type="ECO:0000313" key="9">
    <source>
        <dbReference type="Proteomes" id="UP001241110"/>
    </source>
</evidence>
<feature type="transmembrane region" description="Helical" evidence="6">
    <location>
        <begin position="356"/>
        <end position="377"/>
    </location>
</feature>
<dbReference type="PANTHER" id="PTHR11662:SF399">
    <property type="entry name" value="FI19708P1-RELATED"/>
    <property type="match status" value="1"/>
</dbReference>
<accession>A0AAE3QRY0</accession>
<protein>
    <submittedName>
        <fullName evidence="8">MFS transporter</fullName>
    </submittedName>
</protein>
<evidence type="ECO:0000256" key="3">
    <source>
        <dbReference type="ARBA" id="ARBA00022692"/>
    </source>
</evidence>
<dbReference type="RefSeq" id="WP_313984264.1">
    <property type="nucleotide sequence ID" value="NZ_JASJOS010000012.1"/>
</dbReference>
<evidence type="ECO:0000256" key="1">
    <source>
        <dbReference type="ARBA" id="ARBA00004651"/>
    </source>
</evidence>
<dbReference type="Pfam" id="PF07690">
    <property type="entry name" value="MFS_1"/>
    <property type="match status" value="1"/>
</dbReference>
<dbReference type="InterPro" id="IPR050382">
    <property type="entry name" value="MFS_Na/Anion_cotransporter"/>
</dbReference>
<feature type="transmembrane region" description="Helical" evidence="6">
    <location>
        <begin position="321"/>
        <end position="344"/>
    </location>
</feature>
<evidence type="ECO:0000256" key="4">
    <source>
        <dbReference type="ARBA" id="ARBA00022989"/>
    </source>
</evidence>
<evidence type="ECO:0000259" key="7">
    <source>
        <dbReference type="PROSITE" id="PS50850"/>
    </source>
</evidence>
<feature type="transmembrane region" description="Helical" evidence="6">
    <location>
        <begin position="261"/>
        <end position="284"/>
    </location>
</feature>
<dbReference type="PANTHER" id="PTHR11662">
    <property type="entry name" value="SOLUTE CARRIER FAMILY 17"/>
    <property type="match status" value="1"/>
</dbReference>
<feature type="domain" description="Major facilitator superfamily (MFS) profile" evidence="7">
    <location>
        <begin position="7"/>
        <end position="409"/>
    </location>
</feature>
<dbReference type="GO" id="GO:0005886">
    <property type="term" value="C:plasma membrane"/>
    <property type="evidence" value="ECO:0007669"/>
    <property type="project" value="UniProtKB-SubCell"/>
</dbReference>
<dbReference type="PROSITE" id="PS50850">
    <property type="entry name" value="MFS"/>
    <property type="match status" value="1"/>
</dbReference>
<gene>
    <name evidence="8" type="ORF">QNI16_25245</name>
</gene>
<comment type="subcellular location">
    <subcellularLocation>
        <location evidence="1">Cell membrane</location>
        <topology evidence="1">Multi-pass membrane protein</topology>
    </subcellularLocation>
</comment>
<dbReference type="GO" id="GO:0022857">
    <property type="term" value="F:transmembrane transporter activity"/>
    <property type="evidence" value="ECO:0007669"/>
    <property type="project" value="InterPro"/>
</dbReference>
<feature type="transmembrane region" description="Helical" evidence="6">
    <location>
        <begin position="42"/>
        <end position="65"/>
    </location>
</feature>
<dbReference type="Gene3D" id="1.20.1250.20">
    <property type="entry name" value="MFS general substrate transporter like domains"/>
    <property type="match status" value="2"/>
</dbReference>
<sequence>MKTRYKVLTALFLLSIITFLDRVCMNVVSKYVKADLGLNNEQFGYVLGAFSLAYALFEIPTGVLGDKIGPRRVLTRVVLWWSAFTALTGTAFHFIYLIVIRFLFGAGEAGAYPNASIVISRWFPAVEVGRAQSVIWAAGRIGGALTPLLVIPLVHALGWRWAFLVLGVAGVLWAAGWYFWFRDIPVEKKGITAEEVEEIEVGRKQVATTHHVSWQLILRNPNIWILMLMCHLFFYAAYFFTNWSATYFQEGRGLSEEQTKNFISLSYFLGAVGCIVGGYVSDVLTKKYGLKVGRRTVGMIGLGLSSIFFLLSGLTTDNESAGYLLAICVFLKDLTLPVAFAVCVDIGKQHSGTVAGAMNFAGQLGGFFVTILFGTIVQKTGNFNYPLFLIAGCLAVGALLWLKIDPTRSLHNSDIEK</sequence>
<feature type="transmembrane region" description="Helical" evidence="6">
    <location>
        <begin position="296"/>
        <end position="315"/>
    </location>
</feature>
<feature type="transmembrane region" description="Helical" evidence="6">
    <location>
        <begin position="77"/>
        <end position="104"/>
    </location>
</feature>
<feature type="transmembrane region" description="Helical" evidence="6">
    <location>
        <begin position="223"/>
        <end position="241"/>
    </location>
</feature>
<evidence type="ECO:0000313" key="8">
    <source>
        <dbReference type="EMBL" id="MDJ1483831.1"/>
    </source>
</evidence>
<organism evidence="8 9">
    <name type="scientific">Xanthocytophaga flava</name>
    <dbReference type="NCBI Taxonomy" id="3048013"/>
    <lineage>
        <taxon>Bacteria</taxon>
        <taxon>Pseudomonadati</taxon>
        <taxon>Bacteroidota</taxon>
        <taxon>Cytophagia</taxon>
        <taxon>Cytophagales</taxon>
        <taxon>Rhodocytophagaceae</taxon>
        <taxon>Xanthocytophaga</taxon>
    </lineage>
</organism>
<evidence type="ECO:0000256" key="6">
    <source>
        <dbReference type="SAM" id="Phobius"/>
    </source>
</evidence>
<dbReference type="CDD" id="cd17319">
    <property type="entry name" value="MFS_ExuT_GudP_like"/>
    <property type="match status" value="1"/>
</dbReference>